<evidence type="ECO:0000313" key="12">
    <source>
        <dbReference type="Proteomes" id="UP001648503"/>
    </source>
</evidence>
<evidence type="ECO:0000256" key="3">
    <source>
        <dbReference type="ARBA" id="ARBA00008743"/>
    </source>
</evidence>
<evidence type="ECO:0000256" key="6">
    <source>
        <dbReference type="ARBA" id="ARBA00022989"/>
    </source>
</evidence>
<comment type="subcellular location">
    <subcellularLocation>
        <location evidence="8">Endoplasmic reticulum membrane</location>
        <topology evidence="8">Single-pass type I membrane protein</topology>
    </subcellularLocation>
    <subcellularLocation>
        <location evidence="1">Membrane</location>
        <topology evidence="1">Single-pass type I membrane protein</topology>
    </subcellularLocation>
</comment>
<keyword evidence="8" id="KW-0732">Signal</keyword>
<dbReference type="Proteomes" id="UP001648503">
    <property type="component" value="Unassembled WGS sequence"/>
</dbReference>
<dbReference type="InterPro" id="IPR055457">
    <property type="entry name" value="OST48_N"/>
</dbReference>
<proteinExistence type="inferred from homology"/>
<evidence type="ECO:0000256" key="7">
    <source>
        <dbReference type="ARBA" id="ARBA00023136"/>
    </source>
</evidence>
<comment type="subunit">
    <text evidence="8">Component of the oligosaccharyltransferase (OST) complex.</text>
</comment>
<organism evidence="11 12">
    <name type="scientific">Batrachochytrium salamandrivorans</name>
    <dbReference type="NCBI Taxonomy" id="1357716"/>
    <lineage>
        <taxon>Eukaryota</taxon>
        <taxon>Fungi</taxon>
        <taxon>Fungi incertae sedis</taxon>
        <taxon>Chytridiomycota</taxon>
        <taxon>Chytridiomycota incertae sedis</taxon>
        <taxon>Chytridiomycetes</taxon>
        <taxon>Rhizophydiales</taxon>
        <taxon>Rhizophydiales incertae sedis</taxon>
        <taxon>Batrachochytrium</taxon>
    </lineage>
</organism>
<reference evidence="11 12" key="1">
    <citation type="submission" date="2021-02" db="EMBL/GenBank/DDBJ databases">
        <title>Variation within the Batrachochytrium salamandrivorans European outbreak.</title>
        <authorList>
            <person name="Kelly M."/>
            <person name="Pasmans F."/>
            <person name="Shea T.P."/>
            <person name="Munoz J.F."/>
            <person name="Carranza S."/>
            <person name="Cuomo C.A."/>
            <person name="Martel A."/>
        </authorList>
    </citation>
    <scope>NUCLEOTIDE SEQUENCE [LARGE SCALE GENOMIC DNA]</scope>
    <source>
        <strain evidence="11 12">AMFP18/2</strain>
    </source>
</reference>
<feature type="chain" id="PRO_5045013094" description="Dolichyl-diphosphooligosaccharide--protein glycosyltransferase subunit WBP1" evidence="8">
    <location>
        <begin position="29"/>
        <end position="445"/>
    </location>
</feature>
<keyword evidence="12" id="KW-1185">Reference proteome</keyword>
<dbReference type="Pfam" id="PF03345">
    <property type="entry name" value="OST48_N"/>
    <property type="match status" value="1"/>
</dbReference>
<dbReference type="Pfam" id="PF23358">
    <property type="entry name" value="OST48_MD"/>
    <property type="match status" value="1"/>
</dbReference>
<dbReference type="PANTHER" id="PTHR10830">
    <property type="entry name" value="DOLICHYL-DIPHOSPHOOLIGOSACCHARIDE--PROTEIN GLYCOSYLTRANSFERASE 48 KDA SUBUNIT"/>
    <property type="match status" value="1"/>
</dbReference>
<comment type="similarity">
    <text evidence="3 8">Belongs to the DDOST 48 kDa subunit family.</text>
</comment>
<feature type="domain" description="OST48 middle" evidence="10">
    <location>
        <begin position="299"/>
        <end position="435"/>
    </location>
</feature>
<dbReference type="InterPro" id="IPR055459">
    <property type="entry name" value="OST48_MD"/>
</dbReference>
<keyword evidence="7 8" id="KW-0472">Membrane</keyword>
<accession>A0ABQ8F002</accession>
<dbReference type="PANTHER" id="PTHR10830:SF0">
    <property type="entry name" value="DOLICHYL-DIPHOSPHOOLIGOSACCHARIDE--PROTEIN GLYCOSYLTRANSFERASE 48 KDA SUBUNIT"/>
    <property type="match status" value="1"/>
</dbReference>
<keyword evidence="5 8" id="KW-0256">Endoplasmic reticulum</keyword>
<evidence type="ECO:0000256" key="5">
    <source>
        <dbReference type="ARBA" id="ARBA00022824"/>
    </source>
</evidence>
<feature type="transmembrane region" description="Helical" evidence="8">
    <location>
        <begin position="414"/>
        <end position="434"/>
    </location>
</feature>
<feature type="domain" description="OST48 N-terminal" evidence="9">
    <location>
        <begin position="35"/>
        <end position="285"/>
    </location>
</feature>
<protein>
    <recommendedName>
        <fullName evidence="8">Dolichyl-diphosphooligosaccharide--protein glycosyltransferase subunit WBP1</fullName>
        <shortName evidence="8">Oligosaccharyl transferase subunit WBP1</shortName>
    </recommendedName>
</protein>
<comment type="pathway">
    <text evidence="2 8">Protein modification; protein glycosylation.</text>
</comment>
<gene>
    <name evidence="11" type="ORF">BASA50_009880</name>
</gene>
<evidence type="ECO:0000256" key="4">
    <source>
        <dbReference type="ARBA" id="ARBA00022692"/>
    </source>
</evidence>
<evidence type="ECO:0000256" key="2">
    <source>
        <dbReference type="ARBA" id="ARBA00004922"/>
    </source>
</evidence>
<keyword evidence="4 8" id="KW-0812">Transmembrane</keyword>
<name>A0ABQ8F002_9FUNG</name>
<evidence type="ECO:0000313" key="11">
    <source>
        <dbReference type="EMBL" id="KAH6589624.1"/>
    </source>
</evidence>
<sequence>MRLSLPCRSATASLVYGLLLTLAGVAVAKPVGGANTLVLLDDLADKSRFSRLFASLSKRGHTLSFFTPADLTSTVPLLVFDDLAFDHALILASKAQSFGGLVKIGDLIDYVNAGGNIVLAASSQLSAAVRDFAYEFSIDYDEARTAVYDHFNSLDGNPSNIFSSAFTKSSQFVVSETTRNGAPIVFNGVGHRVTGKNLLTVPVLTASSSAYSYETTDKTSLLGGPLLGEAVTLASVFQARNNARVAFVGSVDLFSDEYFEAKVTFMNDTVKSGNEAFVSDLTQWAFQEKSVLKITDVKHHRAGETSQHGIYRIKDKMVYSVDIMQWNGDSWVNFSADDVQFEATMLDPYIRKTMKVTKGKFVTTFTLPDQYGVFSFKVDYKRSGLTYIKSSETVQVRPFRHDQYPRFLVVAYPYYTNIFSMMAGFFLFSAVFLFNKETSVKTKTL</sequence>
<comment type="caution">
    <text evidence="11">The sequence shown here is derived from an EMBL/GenBank/DDBJ whole genome shotgun (WGS) entry which is preliminary data.</text>
</comment>
<evidence type="ECO:0000256" key="1">
    <source>
        <dbReference type="ARBA" id="ARBA00004479"/>
    </source>
</evidence>
<feature type="signal peptide" evidence="8">
    <location>
        <begin position="1"/>
        <end position="28"/>
    </location>
</feature>
<comment type="function">
    <text evidence="8">Subunit of the oligosaccharyl transferase (OST) complex that catalyzes the initial transfer of a defined glycan (Glc(3)Man(9)GlcNAc(2) in eukaryotes) from the lipid carrier dolichol-pyrophosphate to an asparagine residue within an Asn-X-Ser/Thr consensus motif in nascent polypeptide chains, the first step in protein N-glycosylation. N-glycosylation occurs cotranslationally and the complex associates with the Sec61 complex at the channel-forming translocon complex that mediates protein translocation across the endoplasmic reticulum (ER).</text>
</comment>
<evidence type="ECO:0000259" key="9">
    <source>
        <dbReference type="Pfam" id="PF03345"/>
    </source>
</evidence>
<evidence type="ECO:0000256" key="8">
    <source>
        <dbReference type="RuleBase" id="RU361142"/>
    </source>
</evidence>
<dbReference type="InterPro" id="IPR005013">
    <property type="entry name" value="DDOST_48_kDa_subunit"/>
</dbReference>
<dbReference type="EMBL" id="JAFCIX010000443">
    <property type="protein sequence ID" value="KAH6589624.1"/>
    <property type="molecule type" value="Genomic_DNA"/>
</dbReference>
<evidence type="ECO:0000259" key="10">
    <source>
        <dbReference type="Pfam" id="PF23358"/>
    </source>
</evidence>
<keyword evidence="6 8" id="KW-1133">Transmembrane helix</keyword>